<evidence type="ECO:0000259" key="3">
    <source>
        <dbReference type="Pfam" id="PF01494"/>
    </source>
</evidence>
<keyword evidence="5" id="KW-1185">Reference proteome</keyword>
<dbReference type="InterPro" id="IPR050493">
    <property type="entry name" value="FAD-dep_Monooxygenase_BioMet"/>
</dbReference>
<keyword evidence="2 4" id="KW-0503">Monooxygenase</keyword>
<evidence type="ECO:0000313" key="4">
    <source>
        <dbReference type="EMBL" id="GAA0393893.1"/>
    </source>
</evidence>
<dbReference type="PRINTS" id="PR00420">
    <property type="entry name" value="RNGMNOXGNASE"/>
</dbReference>
<dbReference type="RefSeq" id="WP_344020921.1">
    <property type="nucleotide sequence ID" value="NZ_BAAABX010000012.1"/>
</dbReference>
<dbReference type="InterPro" id="IPR036188">
    <property type="entry name" value="FAD/NAD-bd_sf"/>
</dbReference>
<protein>
    <submittedName>
        <fullName evidence="4">FAD-dependent monooxygenase</fullName>
    </submittedName>
</protein>
<dbReference type="Pfam" id="PF01494">
    <property type="entry name" value="FAD_binding_3"/>
    <property type="match status" value="1"/>
</dbReference>
<dbReference type="EMBL" id="BAAABX010000012">
    <property type="protein sequence ID" value="GAA0393893.1"/>
    <property type="molecule type" value="Genomic_DNA"/>
</dbReference>
<reference evidence="4 5" key="1">
    <citation type="journal article" date="2019" name="Int. J. Syst. Evol. Microbiol.">
        <title>The Global Catalogue of Microorganisms (GCM) 10K type strain sequencing project: providing services to taxonomists for standard genome sequencing and annotation.</title>
        <authorList>
            <consortium name="The Broad Institute Genomics Platform"/>
            <consortium name="The Broad Institute Genome Sequencing Center for Infectious Disease"/>
            <person name="Wu L."/>
            <person name="Ma J."/>
        </authorList>
    </citation>
    <scope>NUCLEOTIDE SEQUENCE [LARGE SCALE GENOMIC DNA]</scope>
    <source>
        <strain evidence="4 5">JCM 4788</strain>
    </source>
</reference>
<dbReference type="Proteomes" id="UP001500879">
    <property type="component" value="Unassembled WGS sequence"/>
</dbReference>
<dbReference type="PANTHER" id="PTHR13789">
    <property type="entry name" value="MONOOXYGENASE"/>
    <property type="match status" value="1"/>
</dbReference>
<keyword evidence="1" id="KW-0560">Oxidoreductase</keyword>
<accession>A0ABN0YFQ7</accession>
<evidence type="ECO:0000256" key="2">
    <source>
        <dbReference type="ARBA" id="ARBA00023033"/>
    </source>
</evidence>
<dbReference type="PANTHER" id="PTHR13789:SF309">
    <property type="entry name" value="PUTATIVE (AFU_ORTHOLOGUE AFUA_6G14510)-RELATED"/>
    <property type="match status" value="1"/>
</dbReference>
<gene>
    <name evidence="4" type="ORF">GCM10010357_13430</name>
</gene>
<evidence type="ECO:0000313" key="5">
    <source>
        <dbReference type="Proteomes" id="UP001500879"/>
    </source>
</evidence>
<dbReference type="Gene3D" id="3.50.50.60">
    <property type="entry name" value="FAD/NAD(P)-binding domain"/>
    <property type="match status" value="1"/>
</dbReference>
<dbReference type="SUPFAM" id="SSF51905">
    <property type="entry name" value="FAD/NAD(P)-binding domain"/>
    <property type="match status" value="1"/>
</dbReference>
<proteinExistence type="predicted"/>
<sequence length="401" mass="42137">MSGILVIGGGVAGSATGLALQKAGFEVTVHEAHPRTGADIGAFLTLASNGMQALAQIGAAGPVAGHGFPVTGMRFVDESGARLESVPLGEDEPSLHYRCMRRAELGAALQEEAHRRGLALRYSARLVALEEDDKGVTARFADGSSATGELLVGADGLRSAVRVHLDPAALPVYAGQSIFYGYTRDPAAGAGLEPDTLTMVRGSRVLFGCLVSPVGETFWFARLRGPAVGAEEAAVTPPGTWRDRLVALLRPDRSPAADIVRATEDKLMVTNAVRLTPGIRWHSRRVVLVGDAAHAAPPATGQGASMAFEDAVVLAKALRDAPHREAALELYAHHRRPRAERNIAVSALLTASGPPDWISIANARGGRSTLRRLSHLDEGLLRQLDWATPLTAPTAPTAPTA</sequence>
<dbReference type="InterPro" id="IPR002938">
    <property type="entry name" value="FAD-bd"/>
</dbReference>
<feature type="domain" description="FAD-binding" evidence="3">
    <location>
        <begin position="4"/>
        <end position="343"/>
    </location>
</feature>
<comment type="caution">
    <text evidence="4">The sequence shown here is derived from an EMBL/GenBank/DDBJ whole genome shotgun (WGS) entry which is preliminary data.</text>
</comment>
<evidence type="ECO:0000256" key="1">
    <source>
        <dbReference type="ARBA" id="ARBA00023002"/>
    </source>
</evidence>
<dbReference type="GO" id="GO:0004497">
    <property type="term" value="F:monooxygenase activity"/>
    <property type="evidence" value="ECO:0007669"/>
    <property type="project" value="UniProtKB-KW"/>
</dbReference>
<name>A0ABN0YFQ7_9ACTN</name>
<organism evidence="4 5">
    <name type="scientific">Streptomyces luteireticuli</name>
    <dbReference type="NCBI Taxonomy" id="173858"/>
    <lineage>
        <taxon>Bacteria</taxon>
        <taxon>Bacillati</taxon>
        <taxon>Actinomycetota</taxon>
        <taxon>Actinomycetes</taxon>
        <taxon>Kitasatosporales</taxon>
        <taxon>Streptomycetaceae</taxon>
        <taxon>Streptomyces</taxon>
    </lineage>
</organism>